<reference evidence="7 8" key="1">
    <citation type="journal article" date="2017" name="Elife">
        <title>Extensive horizontal gene transfer in cheese-associated bacteria.</title>
        <authorList>
            <person name="Bonham K.S."/>
            <person name="Wolfe B.E."/>
            <person name="Dutton R.J."/>
        </authorList>
    </citation>
    <scope>NUCLEOTIDE SEQUENCE [LARGE SCALE GENOMIC DNA]</scope>
    <source>
        <strain evidence="7 8">JB196</strain>
    </source>
</reference>
<feature type="signal peptide" evidence="6">
    <location>
        <begin position="1"/>
        <end position="28"/>
    </location>
</feature>
<comment type="subcellular location">
    <subcellularLocation>
        <location evidence="1">Periplasm</location>
    </subcellularLocation>
</comment>
<dbReference type="InterPro" id="IPR012899">
    <property type="entry name" value="LTXXQ"/>
</dbReference>
<feature type="region of interest" description="Disordered" evidence="5">
    <location>
        <begin position="150"/>
        <end position="179"/>
    </location>
</feature>
<dbReference type="InterPro" id="IPR052211">
    <property type="entry name" value="Cpx_auxiliary_protein"/>
</dbReference>
<name>A0A368LGF3_9VIBR</name>
<evidence type="ECO:0000256" key="2">
    <source>
        <dbReference type="ARBA" id="ARBA00008441"/>
    </source>
</evidence>
<evidence type="ECO:0000256" key="3">
    <source>
        <dbReference type="ARBA" id="ARBA00022729"/>
    </source>
</evidence>
<sequence>MMMKSIMKKSVLVLLAAPLAFGSASALAASHGEHQKMPGKHGQKCGMGMERGIWKKLDLTETQKNQLKELRQKDREAMTAKGQSHKQTMKANHEQMQNLVMADNFDGGAVRALSQKIANESVDMKVSFAKDRNEMFNVLTSEQKAEFKKLKGEQHQQCMDKWDKMKAHKEDRANKKPAN</sequence>
<gene>
    <name evidence="7" type="ORF">CIK83_16675</name>
</gene>
<evidence type="ECO:0000313" key="7">
    <source>
        <dbReference type="EMBL" id="RCS69224.1"/>
    </source>
</evidence>
<keyword evidence="3 6" id="KW-0732">Signal</keyword>
<protein>
    <recommendedName>
        <fullName evidence="9">Periplasmic repressor CpxP</fullName>
    </recommendedName>
</protein>
<accession>A0A368LGF3</accession>
<organism evidence="7 8">
    <name type="scientific">Vibrio casei</name>
    <dbReference type="NCBI Taxonomy" id="673372"/>
    <lineage>
        <taxon>Bacteria</taxon>
        <taxon>Pseudomonadati</taxon>
        <taxon>Pseudomonadota</taxon>
        <taxon>Gammaproteobacteria</taxon>
        <taxon>Vibrionales</taxon>
        <taxon>Vibrionaceae</taxon>
        <taxon>Vibrio</taxon>
    </lineage>
</organism>
<keyword evidence="4" id="KW-0574">Periplasm</keyword>
<dbReference type="PANTHER" id="PTHR38102">
    <property type="entry name" value="PERIPLASMIC CHAPERONE SPY"/>
    <property type="match status" value="1"/>
</dbReference>
<feature type="chain" id="PRO_5016985001" description="Periplasmic repressor CpxP" evidence="6">
    <location>
        <begin position="29"/>
        <end position="179"/>
    </location>
</feature>
<evidence type="ECO:0000256" key="6">
    <source>
        <dbReference type="SAM" id="SignalP"/>
    </source>
</evidence>
<dbReference type="GO" id="GO:0051082">
    <property type="term" value="F:unfolded protein binding"/>
    <property type="evidence" value="ECO:0007669"/>
    <property type="project" value="TreeGrafter"/>
</dbReference>
<dbReference type="Proteomes" id="UP000252479">
    <property type="component" value="Unassembled WGS sequence"/>
</dbReference>
<evidence type="ECO:0000313" key="8">
    <source>
        <dbReference type="Proteomes" id="UP000252479"/>
    </source>
</evidence>
<dbReference type="GO" id="GO:0030288">
    <property type="term" value="C:outer membrane-bounded periplasmic space"/>
    <property type="evidence" value="ECO:0007669"/>
    <property type="project" value="TreeGrafter"/>
</dbReference>
<evidence type="ECO:0000256" key="1">
    <source>
        <dbReference type="ARBA" id="ARBA00004418"/>
    </source>
</evidence>
<dbReference type="PIRSF" id="PIRSF034445">
    <property type="entry name" value="CpxP_Spy"/>
    <property type="match status" value="1"/>
</dbReference>
<evidence type="ECO:0008006" key="9">
    <source>
        <dbReference type="Google" id="ProtNLM"/>
    </source>
</evidence>
<evidence type="ECO:0000256" key="4">
    <source>
        <dbReference type="ARBA" id="ARBA00022764"/>
    </source>
</evidence>
<proteinExistence type="inferred from homology"/>
<comment type="similarity">
    <text evidence="2">Belongs to the CpxP/Spy family.</text>
</comment>
<dbReference type="EMBL" id="QPGL01000003">
    <property type="protein sequence ID" value="RCS69224.1"/>
    <property type="molecule type" value="Genomic_DNA"/>
</dbReference>
<comment type="caution">
    <text evidence="7">The sequence shown here is derived from an EMBL/GenBank/DDBJ whole genome shotgun (WGS) entry which is preliminary data.</text>
</comment>
<dbReference type="PANTHER" id="PTHR38102:SF1">
    <property type="entry name" value="PERIPLASMIC CHAPERONE SPY"/>
    <property type="match status" value="1"/>
</dbReference>
<dbReference type="Gene3D" id="1.20.120.1490">
    <property type="match status" value="1"/>
</dbReference>
<dbReference type="AlphaFoldDB" id="A0A368LGF3"/>
<evidence type="ECO:0000256" key="5">
    <source>
        <dbReference type="SAM" id="MobiDB-lite"/>
    </source>
</evidence>
<keyword evidence="8" id="KW-1185">Reference proteome</keyword>
<dbReference type="Pfam" id="PF07813">
    <property type="entry name" value="LTXXQ"/>
    <property type="match status" value="1"/>
</dbReference>
<dbReference type="CDD" id="cd09916">
    <property type="entry name" value="CpxP_like"/>
    <property type="match status" value="1"/>
</dbReference>